<organism evidence="12 13">
    <name type="scientific">Trichomalopsis sarcophagae</name>
    <dbReference type="NCBI Taxonomy" id="543379"/>
    <lineage>
        <taxon>Eukaryota</taxon>
        <taxon>Metazoa</taxon>
        <taxon>Ecdysozoa</taxon>
        <taxon>Arthropoda</taxon>
        <taxon>Hexapoda</taxon>
        <taxon>Insecta</taxon>
        <taxon>Pterygota</taxon>
        <taxon>Neoptera</taxon>
        <taxon>Endopterygota</taxon>
        <taxon>Hymenoptera</taxon>
        <taxon>Apocrita</taxon>
        <taxon>Proctotrupomorpha</taxon>
        <taxon>Chalcidoidea</taxon>
        <taxon>Pteromalidae</taxon>
        <taxon>Pteromalinae</taxon>
        <taxon>Trichomalopsis</taxon>
    </lineage>
</organism>
<evidence type="ECO:0000313" key="13">
    <source>
        <dbReference type="Proteomes" id="UP000215335"/>
    </source>
</evidence>
<evidence type="ECO:0000256" key="5">
    <source>
        <dbReference type="ARBA" id="ARBA00022525"/>
    </source>
</evidence>
<dbReference type="Pfam" id="PF00151">
    <property type="entry name" value="Lipase"/>
    <property type="match status" value="1"/>
</dbReference>
<comment type="catalytic activity">
    <reaction evidence="1">
        <text>a 1,2-diacyl-sn-glycero-3-phosphocholine + H2O = a 2-acyl-sn-glycero-3-phosphocholine + a fatty acid + H(+)</text>
        <dbReference type="Rhea" id="RHEA:18689"/>
        <dbReference type="ChEBI" id="CHEBI:15377"/>
        <dbReference type="ChEBI" id="CHEBI:15378"/>
        <dbReference type="ChEBI" id="CHEBI:28868"/>
        <dbReference type="ChEBI" id="CHEBI:57643"/>
        <dbReference type="ChEBI" id="CHEBI:57875"/>
        <dbReference type="EC" id="3.1.1.32"/>
    </reaction>
</comment>
<dbReference type="GO" id="GO:0008970">
    <property type="term" value="F:phospholipase A1 activity"/>
    <property type="evidence" value="ECO:0007669"/>
    <property type="project" value="UniProtKB-EC"/>
</dbReference>
<sequence length="575" mass="63023">MAVFGLLVPLLVLAVCGADARSATIDDALREIFFRLYTGDLEQYADAPLYEARNLVARMDPEKPTVFYLHGYTGSARSRDVLAVVSGYLERGDHNVIAVDWSPIAGKNYPSVVSSAKSVGEAVAGAIDEMVDQGLTSRSIHVVGHSMGAQVAGYAGRQTSFELSRITGLDPAGPFFNFLEAHLQASDANFVDTIHTDAGFYGISRTTGAASFYPNGGRRVQPGCPSSYELSSPEDYCSHHRSWLFYAESLRKEDSFLATNCSSYRSFARGACDDAAKVPMGFATPAHASVYIRRGVFFLTTKSEPPFGMQMDGAVSRSSRADRNINNADKKEAARIPERQRRGLRALGLSLHPYLRLGAVHLLIPMVLGLAGSFLDPDHDRDPDVAEQKKEQGRHVLQYQQSDGVRVSASKRSNWKSHTSYLMSGWSTSETIKMGSEMTMASSQTMRIESLAYLGPRLETHLEEIEDGAELVRQEPVVVDERTQDARWHAEDANEYVPDGEVDDEVVGEVVWPEVASPDDGGDDQNVSPDRNDEHNAIEDVEDDLGRDGSERVVPVKFGAVEDKAPVVQHCQVVP</sequence>
<dbReference type="InterPro" id="IPR013818">
    <property type="entry name" value="Lipase"/>
</dbReference>
<dbReference type="SUPFAM" id="SSF53474">
    <property type="entry name" value="alpha/beta-Hydrolases"/>
    <property type="match status" value="1"/>
</dbReference>
<evidence type="ECO:0000256" key="6">
    <source>
        <dbReference type="ARBA" id="ARBA00022801"/>
    </source>
</evidence>
<keyword evidence="7" id="KW-1015">Disulfide bond</keyword>
<name>A0A232F8C9_9HYME</name>
<dbReference type="InterPro" id="IPR000734">
    <property type="entry name" value="TAG_lipase"/>
</dbReference>
<keyword evidence="13" id="KW-1185">Reference proteome</keyword>
<accession>A0A232F8C9</accession>
<dbReference type="OrthoDB" id="199913at2759"/>
<evidence type="ECO:0000256" key="2">
    <source>
        <dbReference type="ARBA" id="ARBA00004613"/>
    </source>
</evidence>
<feature type="region of interest" description="Disordered" evidence="9">
    <location>
        <begin position="514"/>
        <end position="550"/>
    </location>
</feature>
<evidence type="ECO:0000256" key="10">
    <source>
        <dbReference type="SAM" id="SignalP"/>
    </source>
</evidence>
<dbReference type="CDD" id="cd00707">
    <property type="entry name" value="Pancreat_lipase_like"/>
    <property type="match status" value="1"/>
</dbReference>
<feature type="signal peptide" evidence="10">
    <location>
        <begin position="1"/>
        <end position="20"/>
    </location>
</feature>
<evidence type="ECO:0000256" key="4">
    <source>
        <dbReference type="ARBA" id="ARBA00013179"/>
    </source>
</evidence>
<dbReference type="PRINTS" id="PR00821">
    <property type="entry name" value="TAGLIPASE"/>
</dbReference>
<evidence type="ECO:0000259" key="11">
    <source>
        <dbReference type="Pfam" id="PF00151"/>
    </source>
</evidence>
<dbReference type="EMBL" id="NNAY01000669">
    <property type="protein sequence ID" value="OXU27086.1"/>
    <property type="molecule type" value="Genomic_DNA"/>
</dbReference>
<evidence type="ECO:0000256" key="9">
    <source>
        <dbReference type="SAM" id="MobiDB-lite"/>
    </source>
</evidence>
<keyword evidence="6" id="KW-0378">Hydrolase</keyword>
<dbReference type="EC" id="3.1.1.32" evidence="4"/>
<evidence type="ECO:0000256" key="3">
    <source>
        <dbReference type="ARBA" id="ARBA00010701"/>
    </source>
</evidence>
<feature type="compositionally biased region" description="Basic and acidic residues" evidence="9">
    <location>
        <begin position="530"/>
        <end position="550"/>
    </location>
</feature>
<gene>
    <name evidence="12" type="ORF">TSAR_008391</name>
</gene>
<dbReference type="AlphaFoldDB" id="A0A232F8C9"/>
<feature type="non-terminal residue" evidence="12">
    <location>
        <position position="575"/>
    </location>
</feature>
<dbReference type="GO" id="GO:0017171">
    <property type="term" value="F:serine hydrolase activity"/>
    <property type="evidence" value="ECO:0007669"/>
    <property type="project" value="TreeGrafter"/>
</dbReference>
<comment type="subcellular location">
    <subcellularLocation>
        <location evidence="2">Secreted</location>
    </subcellularLocation>
</comment>
<evidence type="ECO:0000256" key="8">
    <source>
        <dbReference type="RuleBase" id="RU004262"/>
    </source>
</evidence>
<protein>
    <recommendedName>
        <fullName evidence="4">phospholipase A1</fullName>
        <ecNumber evidence="4">3.1.1.32</ecNumber>
    </recommendedName>
</protein>
<evidence type="ECO:0000256" key="1">
    <source>
        <dbReference type="ARBA" id="ARBA00000111"/>
    </source>
</evidence>
<dbReference type="Proteomes" id="UP000215335">
    <property type="component" value="Unassembled WGS sequence"/>
</dbReference>
<dbReference type="InterPro" id="IPR029058">
    <property type="entry name" value="AB_hydrolase_fold"/>
</dbReference>
<dbReference type="STRING" id="543379.A0A232F8C9"/>
<keyword evidence="10" id="KW-0732">Signal</keyword>
<comment type="caution">
    <text evidence="12">The sequence shown here is derived from an EMBL/GenBank/DDBJ whole genome shotgun (WGS) entry which is preliminary data.</text>
</comment>
<dbReference type="GO" id="GO:0005615">
    <property type="term" value="C:extracellular space"/>
    <property type="evidence" value="ECO:0007669"/>
    <property type="project" value="TreeGrafter"/>
</dbReference>
<feature type="domain" description="Lipase" evidence="11">
    <location>
        <begin position="60"/>
        <end position="307"/>
    </location>
</feature>
<dbReference type="PANTHER" id="PTHR11610">
    <property type="entry name" value="LIPASE"/>
    <property type="match status" value="1"/>
</dbReference>
<comment type="similarity">
    <text evidence="3 8">Belongs to the AB hydrolase superfamily. Lipase family.</text>
</comment>
<reference evidence="12 13" key="1">
    <citation type="journal article" date="2017" name="Curr. Biol.">
        <title>The Evolution of Venom by Co-option of Single-Copy Genes.</title>
        <authorList>
            <person name="Martinson E.O."/>
            <person name="Mrinalini"/>
            <person name="Kelkar Y.D."/>
            <person name="Chang C.H."/>
            <person name="Werren J.H."/>
        </authorList>
    </citation>
    <scope>NUCLEOTIDE SEQUENCE [LARGE SCALE GENOMIC DNA]</scope>
    <source>
        <strain evidence="12 13">Alberta</strain>
        <tissue evidence="12">Whole body</tissue>
    </source>
</reference>
<dbReference type="InterPro" id="IPR033906">
    <property type="entry name" value="Lipase_N"/>
</dbReference>
<proteinExistence type="inferred from homology"/>
<dbReference type="PANTHER" id="PTHR11610:SF37">
    <property type="entry name" value="GH01208P"/>
    <property type="match status" value="1"/>
</dbReference>
<dbReference type="GO" id="GO:0016042">
    <property type="term" value="P:lipid catabolic process"/>
    <property type="evidence" value="ECO:0007669"/>
    <property type="project" value="TreeGrafter"/>
</dbReference>
<evidence type="ECO:0000313" key="12">
    <source>
        <dbReference type="EMBL" id="OXU27086.1"/>
    </source>
</evidence>
<feature type="chain" id="PRO_5013008746" description="phospholipase A1" evidence="10">
    <location>
        <begin position="21"/>
        <end position="575"/>
    </location>
</feature>
<dbReference type="Gene3D" id="3.40.50.1820">
    <property type="entry name" value="alpha/beta hydrolase"/>
    <property type="match status" value="1"/>
</dbReference>
<evidence type="ECO:0000256" key="7">
    <source>
        <dbReference type="ARBA" id="ARBA00023157"/>
    </source>
</evidence>
<keyword evidence="5" id="KW-0964">Secreted</keyword>